<dbReference type="EnsemblPlants" id="AVESA.00010b.r2.7AG1229410.1">
    <property type="protein sequence ID" value="AVESA.00010b.r2.7AG1229410.1.CDS.1"/>
    <property type="gene ID" value="AVESA.00010b.r2.7AG1229410"/>
</dbReference>
<evidence type="ECO:0000313" key="2">
    <source>
        <dbReference type="Proteomes" id="UP001732700"/>
    </source>
</evidence>
<name>A0ACD5ZYI7_AVESA</name>
<evidence type="ECO:0000313" key="1">
    <source>
        <dbReference type="EnsemblPlants" id="AVESA.00010b.r2.7AG1229410.1.CDS.1"/>
    </source>
</evidence>
<keyword evidence="2" id="KW-1185">Reference proteome</keyword>
<proteinExistence type="predicted"/>
<reference evidence="1" key="1">
    <citation type="submission" date="2021-05" db="EMBL/GenBank/DDBJ databases">
        <authorList>
            <person name="Scholz U."/>
            <person name="Mascher M."/>
            <person name="Fiebig A."/>
        </authorList>
    </citation>
    <scope>NUCLEOTIDE SEQUENCE [LARGE SCALE GENOMIC DNA]</scope>
</reference>
<accession>A0ACD5ZYI7</accession>
<protein>
    <submittedName>
        <fullName evidence="1">Uncharacterized protein</fullName>
    </submittedName>
</protein>
<reference evidence="1" key="2">
    <citation type="submission" date="2025-09" db="UniProtKB">
        <authorList>
            <consortium name="EnsemblPlants"/>
        </authorList>
    </citation>
    <scope>IDENTIFICATION</scope>
</reference>
<sequence>MASGDMPPKLSPNLHHAPIFSNQPNLNQPSPQSPYRSSAYAFYPPLNPSPTRFQPLLPSPMEGNQQRSEVEQRNQQAQIEAGGIPDLALTLQAMSLAEPVLCKVQDNQVMKQEDLDFSFCLLMKIACTGGTPKNISQTSLEQAMAKAWREKYYAISQVSNTVFMAHFRSQEGMILVYTRQPWTVNANNLLIAWFDPNVNANSISDYNFEHILVNVRAYGIPRNRRSLSLLMDILNQVGSISEFHILQETNLFAKQDYIWGTTKIKVHNPVKDRFILTYADNSTCLAYLHYERIKRICHFCGTMFHTVQNCSWRNNLITDISKSNQTGPEIPTYRFGQWIMDETCIPMEAIQKAKEGAARNNQVGNQILTRLQRLFSQDPKGKAKTSGTKKEQGNKGGQNSQGSYRPYSAAVNIAQSPRTVQTPLRTSLVTVHTSPTQYDGDQTMRG</sequence>
<organism evidence="1 2">
    <name type="scientific">Avena sativa</name>
    <name type="common">Oat</name>
    <dbReference type="NCBI Taxonomy" id="4498"/>
    <lineage>
        <taxon>Eukaryota</taxon>
        <taxon>Viridiplantae</taxon>
        <taxon>Streptophyta</taxon>
        <taxon>Embryophyta</taxon>
        <taxon>Tracheophyta</taxon>
        <taxon>Spermatophyta</taxon>
        <taxon>Magnoliopsida</taxon>
        <taxon>Liliopsida</taxon>
        <taxon>Poales</taxon>
        <taxon>Poaceae</taxon>
        <taxon>BOP clade</taxon>
        <taxon>Pooideae</taxon>
        <taxon>Poodae</taxon>
        <taxon>Poeae</taxon>
        <taxon>Poeae Chloroplast Group 1 (Aveneae type)</taxon>
        <taxon>Aveninae</taxon>
        <taxon>Avena</taxon>
    </lineage>
</organism>
<dbReference type="Proteomes" id="UP001732700">
    <property type="component" value="Chromosome 7A"/>
</dbReference>